<name>A0A2V3WBT1_9BACI</name>
<keyword evidence="5" id="KW-0961">Cell wall biogenesis/degradation</keyword>
<keyword evidence="4" id="KW-0378">Hydrolase</keyword>
<keyword evidence="8" id="KW-1185">Reference proteome</keyword>
<dbReference type="InterPro" id="IPR002901">
    <property type="entry name" value="MGlyc_endo_b_GlcNAc-like_dom"/>
</dbReference>
<dbReference type="AlphaFoldDB" id="A0A2V3WBT1"/>
<evidence type="ECO:0000256" key="3">
    <source>
        <dbReference type="ARBA" id="ARBA00022729"/>
    </source>
</evidence>
<dbReference type="RefSeq" id="WP_110250664.1">
    <property type="nucleotide sequence ID" value="NZ_QJJR01000003.1"/>
</dbReference>
<gene>
    <name evidence="7" type="ORF">DES38_10344</name>
</gene>
<protein>
    <submittedName>
        <fullName evidence="7">Beta-N-acetylglucosaminidase</fullName>
    </submittedName>
</protein>
<dbReference type="Proteomes" id="UP000247922">
    <property type="component" value="Unassembled WGS sequence"/>
</dbReference>
<evidence type="ECO:0000313" key="8">
    <source>
        <dbReference type="Proteomes" id="UP000247922"/>
    </source>
</evidence>
<dbReference type="Gene3D" id="2.30.30.40">
    <property type="entry name" value="SH3 Domains"/>
    <property type="match status" value="2"/>
</dbReference>
<dbReference type="Pfam" id="PF13457">
    <property type="entry name" value="GW"/>
    <property type="match status" value="4"/>
</dbReference>
<evidence type="ECO:0000256" key="5">
    <source>
        <dbReference type="ARBA" id="ARBA00023316"/>
    </source>
</evidence>
<dbReference type="Pfam" id="PF01832">
    <property type="entry name" value="Glucosaminidase"/>
    <property type="match status" value="1"/>
</dbReference>
<organism evidence="7 8">
    <name type="scientific">Streptohalobacillus salinus</name>
    <dbReference type="NCBI Taxonomy" id="621096"/>
    <lineage>
        <taxon>Bacteria</taxon>
        <taxon>Bacillati</taxon>
        <taxon>Bacillota</taxon>
        <taxon>Bacilli</taxon>
        <taxon>Bacillales</taxon>
        <taxon>Bacillaceae</taxon>
        <taxon>Streptohalobacillus</taxon>
    </lineage>
</organism>
<evidence type="ECO:0000259" key="6">
    <source>
        <dbReference type="SMART" id="SM00047"/>
    </source>
</evidence>
<sequence>MCKKNARIVMFFVVFAIFISVFNVSLTSFAEIDGTSVSRLGHIRNEGTTLYDKNSMESIKKLSNSDINKVYYIKKEKDYNNSLYYLISLRPSSETGVLGWVKAQDVFSHEHQGTTMPRDNVYMNGVGLAYSKAWGGELDEVYSDLSRYKGYELKVNKTEKVGNNTWYRGILDGRQIFVHENFVTTVTEYSTSQLGHIREPGKVVYDKETMSELKTLNTEDINQVYYIKRAKRYNDELYYLISVRPSDEQGVIGWIKNIDIFTHPHHGTSMPSNKMYINGVGLAYDKAWGGKNDLVFNNLEKYIGYEFKINKTEKVGNNIWYRGMLDGKQIFLHENFVSKATENSISRLGQIYSSGTIVYDSETMAEKQKLDESQINQVYYIKKEKYIGNKRFFLISLRPSASEGILGWVKNEDIRALPHFGTSMPTSKLYLNGRGKAFSKAWGGSEDIVFQSTDDYLYEEFVVNKTEKVGNNTWYRGILNNKQVFLHESSLNATVENDINYNYTLNDMINIQLQRTPQTDKYRQMPAYIHSSLVGTDGSSGFVDAVNVALRTSPNTSSSDNIYKRVSDVNVTILGEVQGSAYLNSNLWYKIRFENRELYVHSLLVTLSELGTLNTNANVRSDTDSNSHIYSRLNKGSKIKVLKTVQGESINNSKNWYEIALGTWRLPTRKDIESYLIPSEQDKYQFLLLNESADVVSSELNSILSGQGVLSGKGSSFIQAGKKHSVNEAYLVSHSLLETGRGWSRLATGIEVGKNSNGNLVLVTNSNRSALSSIKTVYNVYGIGAVDRDPINEGAKYAYRNGWFTVETAIIEGAAFVSNNYFSVGQTTLYKMRWNPDNPGVHQYATDIGWAAKQTTLIKNIHNQLTQSKKVFEIPKYN</sequence>
<feature type="domain" description="Mannosyl-glycoprotein endo-beta-N-acetylglucosamidase-like" evidence="6">
    <location>
        <begin position="702"/>
        <end position="869"/>
    </location>
</feature>
<dbReference type="GO" id="GO:0004040">
    <property type="term" value="F:amidase activity"/>
    <property type="evidence" value="ECO:0007669"/>
    <property type="project" value="InterPro"/>
</dbReference>
<dbReference type="InterPro" id="IPR038200">
    <property type="entry name" value="GW_dom_sf"/>
</dbReference>
<evidence type="ECO:0000256" key="1">
    <source>
        <dbReference type="ARBA" id="ARBA00004613"/>
    </source>
</evidence>
<dbReference type="EMBL" id="QJJR01000003">
    <property type="protein sequence ID" value="PXW92029.1"/>
    <property type="molecule type" value="Genomic_DNA"/>
</dbReference>
<evidence type="ECO:0000256" key="4">
    <source>
        <dbReference type="ARBA" id="ARBA00022801"/>
    </source>
</evidence>
<reference evidence="7 8" key="1">
    <citation type="submission" date="2018-05" db="EMBL/GenBank/DDBJ databases">
        <title>Genomic Encyclopedia of Type Strains, Phase IV (KMG-IV): sequencing the most valuable type-strain genomes for metagenomic binning, comparative biology and taxonomic classification.</title>
        <authorList>
            <person name="Goeker M."/>
        </authorList>
    </citation>
    <scope>NUCLEOTIDE SEQUENCE [LARGE SCALE GENOMIC DNA]</scope>
    <source>
        <strain evidence="7 8">DSM 22440</strain>
    </source>
</reference>
<proteinExistence type="predicted"/>
<comment type="caution">
    <text evidence="7">The sequence shown here is derived from an EMBL/GenBank/DDBJ whole genome shotgun (WGS) entry which is preliminary data.</text>
</comment>
<accession>A0A2V3WBT1</accession>
<comment type="subcellular location">
    <subcellularLocation>
        <location evidence="1">Secreted</location>
    </subcellularLocation>
</comment>
<keyword evidence="2" id="KW-0964">Secreted</keyword>
<dbReference type="SMART" id="SM00047">
    <property type="entry name" value="LYZ2"/>
    <property type="match status" value="1"/>
</dbReference>
<keyword evidence="3" id="KW-0732">Signal</keyword>
<dbReference type="GO" id="GO:0071555">
    <property type="term" value="P:cell wall organization"/>
    <property type="evidence" value="ECO:0007669"/>
    <property type="project" value="UniProtKB-KW"/>
</dbReference>
<evidence type="ECO:0000313" key="7">
    <source>
        <dbReference type="EMBL" id="PXW92029.1"/>
    </source>
</evidence>
<dbReference type="InterPro" id="IPR025987">
    <property type="entry name" value="GW_dom"/>
</dbReference>
<dbReference type="Gene3D" id="2.30.30.170">
    <property type="match status" value="6"/>
</dbReference>
<evidence type="ECO:0000256" key="2">
    <source>
        <dbReference type="ARBA" id="ARBA00022525"/>
    </source>
</evidence>
<dbReference type="GO" id="GO:0005576">
    <property type="term" value="C:extracellular region"/>
    <property type="evidence" value="ECO:0007669"/>
    <property type="project" value="UniProtKB-SubCell"/>
</dbReference>
<dbReference type="OrthoDB" id="9816557at2"/>